<dbReference type="Proteomes" id="UP000288052">
    <property type="component" value="Unassembled WGS sequence"/>
</dbReference>
<protein>
    <submittedName>
        <fullName evidence="2">Uncharacterized protein</fullName>
    </submittedName>
</protein>
<feature type="region of interest" description="Disordered" evidence="1">
    <location>
        <begin position="1"/>
        <end position="21"/>
    </location>
</feature>
<reference evidence="2 3" key="1">
    <citation type="submission" date="2018-09" db="EMBL/GenBank/DDBJ databases">
        <title>Characterization of the phylogenetic diversity of five novel species belonging to the genus Bifidobacterium.</title>
        <authorList>
            <person name="Lugli G.A."/>
            <person name="Duranti S."/>
            <person name="Milani C."/>
        </authorList>
    </citation>
    <scope>NUCLEOTIDE SEQUENCE [LARGE SCALE GENOMIC DNA]</scope>
    <source>
        <strain evidence="2 3">2020B</strain>
    </source>
</reference>
<evidence type="ECO:0000256" key="1">
    <source>
        <dbReference type="SAM" id="MobiDB-lite"/>
    </source>
</evidence>
<feature type="compositionally biased region" description="Basic and acidic residues" evidence="1">
    <location>
        <begin position="8"/>
        <end position="21"/>
    </location>
</feature>
<organism evidence="2 3">
    <name type="scientific">Bifidobacterium castoris</name>
    <dbReference type="NCBI Taxonomy" id="2306972"/>
    <lineage>
        <taxon>Bacteria</taxon>
        <taxon>Bacillati</taxon>
        <taxon>Actinomycetota</taxon>
        <taxon>Actinomycetes</taxon>
        <taxon>Bifidobacteriales</taxon>
        <taxon>Bifidobacteriaceae</taxon>
        <taxon>Bifidobacterium</taxon>
    </lineage>
</organism>
<dbReference type="AlphaFoldDB" id="A0A430FAK4"/>
<dbReference type="EMBL" id="QXGI01000001">
    <property type="protein sequence ID" value="RSX49861.1"/>
    <property type="molecule type" value="Genomic_DNA"/>
</dbReference>
<comment type="caution">
    <text evidence="2">The sequence shown here is derived from an EMBL/GenBank/DDBJ whole genome shotgun (WGS) entry which is preliminary data.</text>
</comment>
<keyword evidence="3" id="KW-1185">Reference proteome</keyword>
<proteinExistence type="predicted"/>
<feature type="region of interest" description="Disordered" evidence="1">
    <location>
        <begin position="306"/>
        <end position="334"/>
    </location>
</feature>
<gene>
    <name evidence="2" type="ORF">D2E22_0322</name>
</gene>
<accession>A0A430FAK4</accession>
<evidence type="ECO:0000313" key="2">
    <source>
        <dbReference type="EMBL" id="RSX49861.1"/>
    </source>
</evidence>
<name>A0A430FAK4_9BIFI</name>
<evidence type="ECO:0000313" key="3">
    <source>
        <dbReference type="Proteomes" id="UP000288052"/>
    </source>
</evidence>
<sequence>MPSMTRRHGGDEWFDDPTRRREPDPDRQFLRLVARNTNKWRWVQVATLILALYAAFTVSGLPSQPASTGPVVQLAPAGKAAAYSMVDTWLRDGQPLGAQAAIMSWDGSDEVTITSQDKPVSAVAHHFTVTDGDRWWTVTETVRADGTAIGYPNVTPVTVPATVSPNTQEAWDGVLKTATVTDALDALVTQWAQAVMGSDADRLKVVMSDPDPAARYQPMLLDGVVKSATVHKLMYADRGSVDRERNTSDRAYARVSVTLDRSGTAKDAGQCSYGFDLLIADPDGTPHITAWGAPGTAPTLEDWSNRWEGAELRVPDGKDQEPEPSAGAAASTTS</sequence>
<feature type="compositionally biased region" description="Basic and acidic residues" evidence="1">
    <location>
        <begin position="306"/>
        <end position="321"/>
    </location>
</feature>